<feature type="compositionally biased region" description="Low complexity" evidence="1">
    <location>
        <begin position="68"/>
        <end position="85"/>
    </location>
</feature>
<name>A0A915DQN5_9BILA</name>
<dbReference type="Proteomes" id="UP000887574">
    <property type="component" value="Unplaced"/>
</dbReference>
<keyword evidence="2" id="KW-1185">Reference proteome</keyword>
<protein>
    <submittedName>
        <fullName evidence="3">60S acidic ribosomal protein P2</fullName>
    </submittedName>
</protein>
<dbReference type="Pfam" id="PF00428">
    <property type="entry name" value="Ribosomal_60s"/>
    <property type="match status" value="1"/>
</dbReference>
<feature type="region of interest" description="Disordered" evidence="1">
    <location>
        <begin position="68"/>
        <end position="109"/>
    </location>
</feature>
<evidence type="ECO:0000313" key="3">
    <source>
        <dbReference type="WBParaSite" id="jg2211"/>
    </source>
</evidence>
<evidence type="ECO:0000313" key="2">
    <source>
        <dbReference type="Proteomes" id="UP000887574"/>
    </source>
</evidence>
<dbReference type="WBParaSite" id="jg2211">
    <property type="protein sequence ID" value="jg2211"/>
    <property type="gene ID" value="jg2211"/>
</dbReference>
<proteinExistence type="predicted"/>
<feature type="compositionally biased region" description="Basic and acidic residues" evidence="1">
    <location>
        <begin position="86"/>
        <end position="96"/>
    </location>
</feature>
<sequence length="109" mass="11255">MKVPGCLHAFGDACGEDPSFEKIKGVLAAGGLVWMPTNIRLVINSLKLEQVIGCRGKKICELAVGSAPATAPAGGAAKIPGAAPATEEKKNEASKEESEDEDLGFGLFE</sequence>
<reference evidence="3" key="1">
    <citation type="submission" date="2022-11" db="UniProtKB">
        <authorList>
            <consortium name="WormBaseParasite"/>
        </authorList>
    </citation>
    <scope>IDENTIFICATION</scope>
</reference>
<evidence type="ECO:0000256" key="1">
    <source>
        <dbReference type="SAM" id="MobiDB-lite"/>
    </source>
</evidence>
<dbReference type="AlphaFoldDB" id="A0A915DQN5"/>
<accession>A0A915DQN5</accession>
<organism evidence="2 3">
    <name type="scientific">Ditylenchus dipsaci</name>
    <dbReference type="NCBI Taxonomy" id="166011"/>
    <lineage>
        <taxon>Eukaryota</taxon>
        <taxon>Metazoa</taxon>
        <taxon>Ecdysozoa</taxon>
        <taxon>Nematoda</taxon>
        <taxon>Chromadorea</taxon>
        <taxon>Rhabditida</taxon>
        <taxon>Tylenchina</taxon>
        <taxon>Tylenchomorpha</taxon>
        <taxon>Sphaerularioidea</taxon>
        <taxon>Anguinidae</taxon>
        <taxon>Anguininae</taxon>
        <taxon>Ditylenchus</taxon>
    </lineage>
</organism>